<evidence type="ECO:0000313" key="4">
    <source>
        <dbReference type="Proteomes" id="UP000192596"/>
    </source>
</evidence>
<comment type="caution">
    <text evidence="3">The sequence shown here is derived from an EMBL/GenBank/DDBJ whole genome shotgun (WGS) entry which is preliminary data.</text>
</comment>
<reference evidence="4" key="1">
    <citation type="submission" date="2017-03" db="EMBL/GenBank/DDBJ databases">
        <title>Genomes of endolithic fungi from Antarctica.</title>
        <authorList>
            <person name="Coleine C."/>
            <person name="Masonjones S."/>
            <person name="Stajich J.E."/>
        </authorList>
    </citation>
    <scope>NUCLEOTIDE SEQUENCE [LARGE SCALE GENOMIC DNA]</scope>
    <source>
        <strain evidence="4">CCFEE 5527</strain>
    </source>
</reference>
<organism evidence="3 4">
    <name type="scientific">Cryoendolithus antarcticus</name>
    <dbReference type="NCBI Taxonomy" id="1507870"/>
    <lineage>
        <taxon>Eukaryota</taxon>
        <taxon>Fungi</taxon>
        <taxon>Dikarya</taxon>
        <taxon>Ascomycota</taxon>
        <taxon>Pezizomycotina</taxon>
        <taxon>Dothideomycetes</taxon>
        <taxon>Dothideomycetidae</taxon>
        <taxon>Cladosporiales</taxon>
        <taxon>Cladosporiaceae</taxon>
        <taxon>Cryoendolithus</taxon>
    </lineage>
</organism>
<dbReference type="InParanoid" id="A0A1V8THH8"/>
<dbReference type="PANTHER" id="PTHR13947:SF37">
    <property type="entry name" value="LD18367P"/>
    <property type="match status" value="1"/>
</dbReference>
<dbReference type="OrthoDB" id="41532at2759"/>
<accession>A0A1V8THH8</accession>
<evidence type="ECO:0000313" key="3">
    <source>
        <dbReference type="EMBL" id="OQO10734.1"/>
    </source>
</evidence>
<dbReference type="SUPFAM" id="SSF55729">
    <property type="entry name" value="Acyl-CoA N-acyltransferases (Nat)"/>
    <property type="match status" value="1"/>
</dbReference>
<dbReference type="PROSITE" id="PS51186">
    <property type="entry name" value="GNAT"/>
    <property type="match status" value="1"/>
</dbReference>
<name>A0A1V8THH8_9PEZI</name>
<dbReference type="InterPro" id="IPR016181">
    <property type="entry name" value="Acyl_CoA_acyltransferase"/>
</dbReference>
<protein>
    <recommendedName>
        <fullName evidence="2">N-acetyltransferase domain-containing protein</fullName>
    </recommendedName>
</protein>
<evidence type="ECO:0000259" key="2">
    <source>
        <dbReference type="PROSITE" id="PS51186"/>
    </source>
</evidence>
<dbReference type="InterPro" id="IPR000182">
    <property type="entry name" value="GNAT_dom"/>
</dbReference>
<keyword evidence="1" id="KW-0808">Transferase</keyword>
<dbReference type="Proteomes" id="UP000192596">
    <property type="component" value="Unassembled WGS sequence"/>
</dbReference>
<feature type="domain" description="N-acetyltransferase" evidence="2">
    <location>
        <begin position="4"/>
        <end position="174"/>
    </location>
</feature>
<keyword evidence="4" id="KW-1185">Reference proteome</keyword>
<evidence type="ECO:0000256" key="1">
    <source>
        <dbReference type="ARBA" id="ARBA00022679"/>
    </source>
</evidence>
<proteinExistence type="predicted"/>
<dbReference type="Gene3D" id="3.40.630.30">
    <property type="match status" value="1"/>
</dbReference>
<gene>
    <name evidence="3" type="ORF">B0A48_04034</name>
</gene>
<dbReference type="PANTHER" id="PTHR13947">
    <property type="entry name" value="GNAT FAMILY N-ACETYLTRANSFERASE"/>
    <property type="match status" value="1"/>
</dbReference>
<dbReference type="InterPro" id="IPR050769">
    <property type="entry name" value="NAT_camello-type"/>
</dbReference>
<dbReference type="Pfam" id="PF00583">
    <property type="entry name" value="Acetyltransf_1"/>
    <property type="match status" value="1"/>
</dbReference>
<sequence length="179" mass="19614">MANFTIRPRRSEDLDACLEVLQKVYKDSGYPVNGPSLPFLQGPQTLSTWVATTEPPISSGSPTDHRMLGHIALATATDTDVAVHLWRSQNRPEPVFVLQRLFVDPEAQGQGIAQDLIKAVVDEGRSRGGSVVLFALIKDQGAMRLYERLGWTEFGRAVFGEGKGQGVEMEAVCYLAPTE</sequence>
<dbReference type="AlphaFoldDB" id="A0A1V8THH8"/>
<dbReference type="CDD" id="cd04301">
    <property type="entry name" value="NAT_SF"/>
    <property type="match status" value="1"/>
</dbReference>
<dbReference type="GO" id="GO:0008080">
    <property type="term" value="F:N-acetyltransferase activity"/>
    <property type="evidence" value="ECO:0007669"/>
    <property type="project" value="InterPro"/>
</dbReference>
<dbReference type="EMBL" id="NAJO01000008">
    <property type="protein sequence ID" value="OQO10734.1"/>
    <property type="molecule type" value="Genomic_DNA"/>
</dbReference>